<gene>
    <name evidence="2" type="ORF">IM816_17330</name>
</gene>
<protein>
    <submittedName>
        <fullName evidence="2">Uncharacterized protein</fullName>
    </submittedName>
</protein>
<name>A0ABY4T609_9GAMM</name>
<feature type="compositionally biased region" description="Basic and acidic residues" evidence="1">
    <location>
        <begin position="32"/>
        <end position="44"/>
    </location>
</feature>
<accession>A0ABY4T609</accession>
<dbReference type="RefSeq" id="WP_250339052.1">
    <property type="nucleotide sequence ID" value="NZ_CP063231.1"/>
</dbReference>
<organism evidence="2 3">
    <name type="scientific">Luteibacter flocculans</name>
    <dbReference type="NCBI Taxonomy" id="2780091"/>
    <lineage>
        <taxon>Bacteria</taxon>
        <taxon>Pseudomonadati</taxon>
        <taxon>Pseudomonadota</taxon>
        <taxon>Gammaproteobacteria</taxon>
        <taxon>Lysobacterales</taxon>
        <taxon>Rhodanobacteraceae</taxon>
        <taxon>Luteibacter</taxon>
    </lineage>
</organism>
<evidence type="ECO:0000313" key="2">
    <source>
        <dbReference type="EMBL" id="URL58329.1"/>
    </source>
</evidence>
<dbReference type="EMBL" id="CP063231">
    <property type="protein sequence ID" value="URL58329.1"/>
    <property type="molecule type" value="Genomic_DNA"/>
</dbReference>
<proteinExistence type="predicted"/>
<evidence type="ECO:0000256" key="1">
    <source>
        <dbReference type="SAM" id="MobiDB-lite"/>
    </source>
</evidence>
<sequence length="153" mass="17271">MEYTIGMRAPRSFTLGERLAKERPNQFGYRDQPVEKGDPSRVAEDMPKDIQDSLLRLDLHSIDSRDLSELANELMWEGYISQRAALKFSLYQLDHPGKLDLTQWIDAARADIKKGTFHGYPVALQGQEAGIDAAEGILKLVDYLNGRLVDVHA</sequence>
<feature type="region of interest" description="Disordered" evidence="1">
    <location>
        <begin position="23"/>
        <end position="44"/>
    </location>
</feature>
<dbReference type="Proteomes" id="UP001056681">
    <property type="component" value="Chromosome"/>
</dbReference>
<keyword evidence="3" id="KW-1185">Reference proteome</keyword>
<reference evidence="2" key="1">
    <citation type="submission" date="2020-10" db="EMBL/GenBank/DDBJ databases">
        <title>Whole-genome sequence of Luteibacter sp. EIF3.</title>
        <authorList>
            <person name="Friedrich I."/>
            <person name="Hertel R."/>
            <person name="Daniel R."/>
        </authorList>
    </citation>
    <scope>NUCLEOTIDE SEQUENCE</scope>
    <source>
        <strain evidence="2">EIF3</strain>
    </source>
</reference>
<evidence type="ECO:0000313" key="3">
    <source>
        <dbReference type="Proteomes" id="UP001056681"/>
    </source>
</evidence>